<dbReference type="Proteomes" id="UP001419268">
    <property type="component" value="Unassembled WGS sequence"/>
</dbReference>
<organism evidence="1 2">
    <name type="scientific">Stephania cephalantha</name>
    <dbReference type="NCBI Taxonomy" id="152367"/>
    <lineage>
        <taxon>Eukaryota</taxon>
        <taxon>Viridiplantae</taxon>
        <taxon>Streptophyta</taxon>
        <taxon>Embryophyta</taxon>
        <taxon>Tracheophyta</taxon>
        <taxon>Spermatophyta</taxon>
        <taxon>Magnoliopsida</taxon>
        <taxon>Ranunculales</taxon>
        <taxon>Menispermaceae</taxon>
        <taxon>Menispermoideae</taxon>
        <taxon>Cissampelideae</taxon>
        <taxon>Stephania</taxon>
    </lineage>
</organism>
<sequence>MPHPQMYPSLPQYMPSPYTPTPYNYNMAYSGDPSFMNLLTMPQPHVPFPQPHAGSQYFGMVPPPIFGSISSRVSRVKNQRKRNNLLDVIHRKTSYLNKLNRMYKHIVQQDKEYVRFASPSNNVNGTAEIDLHDEFT</sequence>
<evidence type="ECO:0000313" key="2">
    <source>
        <dbReference type="Proteomes" id="UP001419268"/>
    </source>
</evidence>
<dbReference type="AlphaFoldDB" id="A0AAP0JFP9"/>
<accession>A0AAP0JFP9</accession>
<protein>
    <submittedName>
        <fullName evidence="1">Uncharacterized protein</fullName>
    </submittedName>
</protein>
<keyword evidence="2" id="KW-1185">Reference proteome</keyword>
<reference evidence="1 2" key="1">
    <citation type="submission" date="2024-01" db="EMBL/GenBank/DDBJ databases">
        <title>Genome assemblies of Stephania.</title>
        <authorList>
            <person name="Yang L."/>
        </authorList>
    </citation>
    <scope>NUCLEOTIDE SEQUENCE [LARGE SCALE GENOMIC DNA]</scope>
    <source>
        <strain evidence="1">JXDWG</strain>
        <tissue evidence="1">Leaf</tissue>
    </source>
</reference>
<gene>
    <name evidence="1" type="ORF">Scep_012283</name>
</gene>
<name>A0AAP0JFP9_9MAGN</name>
<evidence type="ECO:0000313" key="1">
    <source>
        <dbReference type="EMBL" id="KAK9132755.1"/>
    </source>
</evidence>
<dbReference type="EMBL" id="JBBNAG010000005">
    <property type="protein sequence ID" value="KAK9132755.1"/>
    <property type="molecule type" value="Genomic_DNA"/>
</dbReference>
<proteinExistence type="predicted"/>
<comment type="caution">
    <text evidence="1">The sequence shown here is derived from an EMBL/GenBank/DDBJ whole genome shotgun (WGS) entry which is preliminary data.</text>
</comment>